<reference evidence="1" key="2">
    <citation type="journal article" date="2023" name="IMA Fungus">
        <title>Comparative genomic study of the Penicillium genus elucidates a diverse pangenome and 15 lateral gene transfer events.</title>
        <authorList>
            <person name="Petersen C."/>
            <person name="Sorensen T."/>
            <person name="Nielsen M.R."/>
            <person name="Sondergaard T.E."/>
            <person name="Sorensen J.L."/>
            <person name="Fitzpatrick D.A."/>
            <person name="Frisvad J.C."/>
            <person name="Nielsen K.L."/>
        </authorList>
    </citation>
    <scope>NUCLEOTIDE SEQUENCE</scope>
    <source>
        <strain evidence="1">IBT 34128</strain>
    </source>
</reference>
<protein>
    <submittedName>
        <fullName evidence="1">Uncharacterized protein</fullName>
    </submittedName>
</protein>
<organism evidence="1 2">
    <name type="scientific">Penicillium alfredii</name>
    <dbReference type="NCBI Taxonomy" id="1506179"/>
    <lineage>
        <taxon>Eukaryota</taxon>
        <taxon>Fungi</taxon>
        <taxon>Dikarya</taxon>
        <taxon>Ascomycota</taxon>
        <taxon>Pezizomycotina</taxon>
        <taxon>Eurotiomycetes</taxon>
        <taxon>Eurotiomycetidae</taxon>
        <taxon>Eurotiales</taxon>
        <taxon>Aspergillaceae</taxon>
        <taxon>Penicillium</taxon>
    </lineage>
</organism>
<gene>
    <name evidence="1" type="ORF">NUU61_003656</name>
</gene>
<name>A0A9W9FJU7_9EURO</name>
<dbReference type="OrthoDB" id="4500473at2759"/>
<evidence type="ECO:0000313" key="2">
    <source>
        <dbReference type="Proteomes" id="UP001141434"/>
    </source>
</evidence>
<dbReference type="AlphaFoldDB" id="A0A9W9FJU7"/>
<sequence>MPNFDCPPQGPVAVGRILTDPFNPESGINASCLNPPNLLRSEKTGFETLISKESSGKFGLWTQFLSLSPLGGEAGFDHDRSESSYMYVARLETQYFVPTLDFIEQSLRQPDISQTLSRQKYAKNLYMITGVKTAVGARMRALSSNGNGGTFKVGADLTTLGVPVQVGPILEHAHIHGEAAAFEDSTDFVFAYRLREIYYSQKHGVREIRDYTKGAAYGLDDDRTPETKDVNHSMLDDFEVQGVAEEDLGQEDLRQDARTAVDDEDDGLCEYVCVDQ</sequence>
<dbReference type="GeneID" id="81393406"/>
<dbReference type="EMBL" id="JAPMSZ010000005">
    <property type="protein sequence ID" value="KAJ5101434.1"/>
    <property type="molecule type" value="Genomic_DNA"/>
</dbReference>
<comment type="caution">
    <text evidence="1">The sequence shown here is derived from an EMBL/GenBank/DDBJ whole genome shotgun (WGS) entry which is preliminary data.</text>
</comment>
<dbReference type="RefSeq" id="XP_056512265.1">
    <property type="nucleotide sequence ID" value="XM_056654238.1"/>
</dbReference>
<proteinExistence type="predicted"/>
<accession>A0A9W9FJU7</accession>
<keyword evidence="2" id="KW-1185">Reference proteome</keyword>
<evidence type="ECO:0000313" key="1">
    <source>
        <dbReference type="EMBL" id="KAJ5101434.1"/>
    </source>
</evidence>
<dbReference type="Proteomes" id="UP001141434">
    <property type="component" value="Unassembled WGS sequence"/>
</dbReference>
<reference evidence="1" key="1">
    <citation type="submission" date="2022-11" db="EMBL/GenBank/DDBJ databases">
        <authorList>
            <person name="Petersen C."/>
        </authorList>
    </citation>
    <scope>NUCLEOTIDE SEQUENCE</scope>
    <source>
        <strain evidence="1">IBT 34128</strain>
    </source>
</reference>